<name>A0A512DIM5_9PROT</name>
<accession>A0A512DIM5</accession>
<protein>
    <submittedName>
        <fullName evidence="2">Uncharacterized protein</fullName>
    </submittedName>
</protein>
<dbReference type="Proteomes" id="UP000321523">
    <property type="component" value="Unassembled WGS sequence"/>
</dbReference>
<keyword evidence="1" id="KW-0472">Membrane</keyword>
<reference evidence="2 3" key="1">
    <citation type="submission" date="2019-07" db="EMBL/GenBank/DDBJ databases">
        <title>Whole genome shotgun sequence of Skermanella aerolata NBRC 106429.</title>
        <authorList>
            <person name="Hosoyama A."/>
            <person name="Uohara A."/>
            <person name="Ohji S."/>
            <person name="Ichikawa N."/>
        </authorList>
    </citation>
    <scope>NUCLEOTIDE SEQUENCE [LARGE SCALE GENOMIC DNA]</scope>
    <source>
        <strain evidence="2 3">NBRC 106429</strain>
    </source>
</reference>
<evidence type="ECO:0000256" key="1">
    <source>
        <dbReference type="SAM" id="Phobius"/>
    </source>
</evidence>
<comment type="caution">
    <text evidence="2">The sequence shown here is derived from an EMBL/GenBank/DDBJ whole genome shotgun (WGS) entry which is preliminary data.</text>
</comment>
<sequence>MPYFGHTAHVLCTDGRPYPMRQAARLNKDWSAMYASEPFFNFEPRHPVVPGWFRKLVVPVLLLLALPLSLMLLALMLGLTAVRSVLSLFVRRPVPVRPQPQRAADGAQILNDVDYVVLDDEKR</sequence>
<feature type="transmembrane region" description="Helical" evidence="1">
    <location>
        <begin position="56"/>
        <end position="82"/>
    </location>
</feature>
<organism evidence="2 3">
    <name type="scientific">Skermanella aerolata</name>
    <dbReference type="NCBI Taxonomy" id="393310"/>
    <lineage>
        <taxon>Bacteria</taxon>
        <taxon>Pseudomonadati</taxon>
        <taxon>Pseudomonadota</taxon>
        <taxon>Alphaproteobacteria</taxon>
        <taxon>Rhodospirillales</taxon>
        <taxon>Azospirillaceae</taxon>
        <taxon>Skermanella</taxon>
    </lineage>
</organism>
<evidence type="ECO:0000313" key="2">
    <source>
        <dbReference type="EMBL" id="GEO36306.1"/>
    </source>
</evidence>
<dbReference type="EMBL" id="BJYZ01000002">
    <property type="protein sequence ID" value="GEO36306.1"/>
    <property type="molecule type" value="Genomic_DNA"/>
</dbReference>
<keyword evidence="3" id="KW-1185">Reference proteome</keyword>
<gene>
    <name evidence="2" type="ORF">SAE02_04540</name>
</gene>
<evidence type="ECO:0000313" key="3">
    <source>
        <dbReference type="Proteomes" id="UP000321523"/>
    </source>
</evidence>
<proteinExistence type="predicted"/>
<keyword evidence="1" id="KW-1133">Transmembrane helix</keyword>
<keyword evidence="1" id="KW-0812">Transmembrane</keyword>
<dbReference type="AlphaFoldDB" id="A0A512DIM5"/>